<dbReference type="InterPro" id="IPR005135">
    <property type="entry name" value="Endo/exonuclease/phosphatase"/>
</dbReference>
<dbReference type="GO" id="GO:0003824">
    <property type="term" value="F:catalytic activity"/>
    <property type="evidence" value="ECO:0007669"/>
    <property type="project" value="InterPro"/>
</dbReference>
<keyword evidence="3" id="KW-1185">Reference proteome</keyword>
<comment type="caution">
    <text evidence="2">The sequence shown here is derived from an EMBL/GenBank/DDBJ whole genome shotgun (WGS) entry which is preliminary data.</text>
</comment>
<feature type="non-terminal residue" evidence="2">
    <location>
        <position position="270"/>
    </location>
</feature>
<evidence type="ECO:0000313" key="3">
    <source>
        <dbReference type="Proteomes" id="UP000265520"/>
    </source>
</evidence>
<reference evidence="2 3" key="1">
    <citation type="journal article" date="2018" name="Front. Plant Sci.">
        <title>Red Clover (Trifolium pratense) and Zigzag Clover (T. medium) - A Picture of Genomic Similarities and Differences.</title>
        <authorList>
            <person name="Dluhosova J."/>
            <person name="Istvanek J."/>
            <person name="Nedelnik J."/>
            <person name="Repkova J."/>
        </authorList>
    </citation>
    <scope>NUCLEOTIDE SEQUENCE [LARGE SCALE GENOMIC DNA]</scope>
    <source>
        <strain evidence="3">cv. 10/8</strain>
        <tissue evidence="2">Leaf</tissue>
    </source>
</reference>
<evidence type="ECO:0000259" key="1">
    <source>
        <dbReference type="Pfam" id="PF03372"/>
    </source>
</evidence>
<dbReference type="PANTHER" id="PTHR33710">
    <property type="entry name" value="BNAC02G09200D PROTEIN"/>
    <property type="match status" value="1"/>
</dbReference>
<dbReference type="AlphaFoldDB" id="A0A392NMF2"/>
<accession>A0A392NMF2</accession>
<evidence type="ECO:0000313" key="2">
    <source>
        <dbReference type="EMBL" id="MCH99634.1"/>
    </source>
</evidence>
<dbReference type="Proteomes" id="UP000265520">
    <property type="component" value="Unassembled WGS sequence"/>
</dbReference>
<dbReference type="PANTHER" id="PTHR33710:SF80">
    <property type="entry name" value="ENDONUCLEASE_EXONUCLEASE_PHOSPHATASE"/>
    <property type="match status" value="1"/>
</dbReference>
<dbReference type="EMBL" id="LXQA010040854">
    <property type="protein sequence ID" value="MCH99634.1"/>
    <property type="molecule type" value="Genomic_DNA"/>
</dbReference>
<protein>
    <submittedName>
        <fullName evidence="2">Transposon TX1 putative 149 kDa protein</fullName>
    </submittedName>
</protein>
<proteinExistence type="predicted"/>
<sequence length="270" mass="31477">MVHCGMYDSKGDWMFWLTAIYAHNKLEQRKRLWNDIETIHNQQQGPWFLMGDFNNVLKSQDIIGGRPVTESEYHDLSAMMNNTNLYEMDSRGDHYTWSNKQSDCAIYSRIDRVIGNIDWLQKDYTLTVMHPSVSDHALLCLESVGGTHRRRKTQFKFLNASVDLDGFLQAVATSWQEKLSGRPMYVLWKKLQRLQPILKNLSQPLSDVKLKITQARNELLKAQVELGLDRLNAGKIDAVKHCNDDLLHWQEVEEKIMQQKTKLDWLKLGD</sequence>
<feature type="domain" description="Endonuclease/exonuclease/phosphatase" evidence="1">
    <location>
        <begin position="21"/>
        <end position="136"/>
    </location>
</feature>
<name>A0A392NMF2_9FABA</name>
<organism evidence="2 3">
    <name type="scientific">Trifolium medium</name>
    <dbReference type="NCBI Taxonomy" id="97028"/>
    <lineage>
        <taxon>Eukaryota</taxon>
        <taxon>Viridiplantae</taxon>
        <taxon>Streptophyta</taxon>
        <taxon>Embryophyta</taxon>
        <taxon>Tracheophyta</taxon>
        <taxon>Spermatophyta</taxon>
        <taxon>Magnoliopsida</taxon>
        <taxon>eudicotyledons</taxon>
        <taxon>Gunneridae</taxon>
        <taxon>Pentapetalae</taxon>
        <taxon>rosids</taxon>
        <taxon>fabids</taxon>
        <taxon>Fabales</taxon>
        <taxon>Fabaceae</taxon>
        <taxon>Papilionoideae</taxon>
        <taxon>50 kb inversion clade</taxon>
        <taxon>NPAAA clade</taxon>
        <taxon>Hologalegina</taxon>
        <taxon>IRL clade</taxon>
        <taxon>Trifolieae</taxon>
        <taxon>Trifolium</taxon>
    </lineage>
</organism>
<dbReference type="Pfam" id="PF03372">
    <property type="entry name" value="Exo_endo_phos"/>
    <property type="match status" value="1"/>
</dbReference>
<dbReference type="Gene3D" id="3.60.10.10">
    <property type="entry name" value="Endonuclease/exonuclease/phosphatase"/>
    <property type="match status" value="1"/>
</dbReference>
<dbReference type="SUPFAM" id="SSF56219">
    <property type="entry name" value="DNase I-like"/>
    <property type="match status" value="1"/>
</dbReference>
<gene>
    <name evidence="2" type="ORF">A2U01_0020648</name>
</gene>
<dbReference type="InterPro" id="IPR036691">
    <property type="entry name" value="Endo/exonu/phosph_ase_sf"/>
</dbReference>